<feature type="signal peptide" evidence="1">
    <location>
        <begin position="1"/>
        <end position="27"/>
    </location>
</feature>
<dbReference type="EMBL" id="JBHRVV010000001">
    <property type="protein sequence ID" value="MFC3459022.1"/>
    <property type="molecule type" value="Genomic_DNA"/>
</dbReference>
<evidence type="ECO:0000313" key="3">
    <source>
        <dbReference type="EMBL" id="MFC3459022.1"/>
    </source>
</evidence>
<dbReference type="InterPro" id="IPR013424">
    <property type="entry name" value="Ice-binding_C"/>
</dbReference>
<evidence type="ECO:0000256" key="1">
    <source>
        <dbReference type="SAM" id="SignalP"/>
    </source>
</evidence>
<evidence type="ECO:0000259" key="2">
    <source>
        <dbReference type="Pfam" id="PF07589"/>
    </source>
</evidence>
<accession>A0ABV7PMQ6</accession>
<dbReference type="NCBIfam" id="TIGR02595">
    <property type="entry name" value="PEP_CTERM"/>
    <property type="match status" value="1"/>
</dbReference>
<dbReference type="Proteomes" id="UP001595665">
    <property type="component" value="Unassembled WGS sequence"/>
</dbReference>
<keyword evidence="1" id="KW-0732">Signal</keyword>
<protein>
    <submittedName>
        <fullName evidence="3">PEP-CTERM sorting domain-containing protein</fullName>
    </submittedName>
</protein>
<dbReference type="Gene3D" id="2.60.120.260">
    <property type="entry name" value="Galactose-binding domain-like"/>
    <property type="match status" value="1"/>
</dbReference>
<comment type="caution">
    <text evidence="3">The sequence shown here is derived from an EMBL/GenBank/DDBJ whole genome shotgun (WGS) entry which is preliminary data.</text>
</comment>
<proteinExistence type="predicted"/>
<keyword evidence="4" id="KW-1185">Reference proteome</keyword>
<organism evidence="3 4">
    <name type="scientific">Massilia haematophila</name>
    <dbReference type="NCBI Taxonomy" id="457923"/>
    <lineage>
        <taxon>Bacteria</taxon>
        <taxon>Pseudomonadati</taxon>
        <taxon>Pseudomonadota</taxon>
        <taxon>Betaproteobacteria</taxon>
        <taxon>Burkholderiales</taxon>
        <taxon>Oxalobacteraceae</taxon>
        <taxon>Telluria group</taxon>
        <taxon>Massilia</taxon>
    </lineage>
</organism>
<reference evidence="4" key="1">
    <citation type="journal article" date="2019" name="Int. J. Syst. Evol. Microbiol.">
        <title>The Global Catalogue of Microorganisms (GCM) 10K type strain sequencing project: providing services to taxonomists for standard genome sequencing and annotation.</title>
        <authorList>
            <consortium name="The Broad Institute Genomics Platform"/>
            <consortium name="The Broad Institute Genome Sequencing Center for Infectious Disease"/>
            <person name="Wu L."/>
            <person name="Ma J."/>
        </authorList>
    </citation>
    <scope>NUCLEOTIDE SEQUENCE [LARGE SCALE GENOMIC DNA]</scope>
    <source>
        <strain evidence="4">CCM 7480</strain>
    </source>
</reference>
<dbReference type="RefSeq" id="WP_379735519.1">
    <property type="nucleotide sequence ID" value="NZ_JBHRVV010000001.1"/>
</dbReference>
<evidence type="ECO:0000313" key="4">
    <source>
        <dbReference type="Proteomes" id="UP001595665"/>
    </source>
</evidence>
<dbReference type="Pfam" id="PF07589">
    <property type="entry name" value="PEP-CTERM"/>
    <property type="match status" value="1"/>
</dbReference>
<feature type="chain" id="PRO_5045140978" evidence="1">
    <location>
        <begin position="28"/>
        <end position="216"/>
    </location>
</feature>
<gene>
    <name evidence="3" type="ORF">ACFOPH_12335</name>
</gene>
<feature type="domain" description="Ice-binding protein C-terminal" evidence="2">
    <location>
        <begin position="192"/>
        <end position="215"/>
    </location>
</feature>
<name>A0ABV7PMQ6_9BURK</name>
<sequence>MSKAKHHLAAAAAAAIPLIACLFPAGAGATVIASNTRYGVFDGSEGTRSFNVGFHGSILDLNLIVSLSKCDDPPLGPQGGACRGQGAPYEDEFSLALMAPDGTTVDLVRAYDTYGAGNAGAGRVRLVFDDEAEQDAGPHLAAGSFRPAGALSAFDGMDVYGRWTLLIQDFFPGDPLEFFSARLDVETDPPAPVPEPASLALLGLGLLGMRAVRKRS</sequence>